<feature type="compositionally biased region" description="Basic and acidic residues" evidence="1">
    <location>
        <begin position="1"/>
        <end position="14"/>
    </location>
</feature>
<accession>A0AAE7E9M4</accession>
<evidence type="ECO:0000313" key="3">
    <source>
        <dbReference type="EMBL" id="QKF84229.1"/>
    </source>
</evidence>
<feature type="region of interest" description="Disordered" evidence="1">
    <location>
        <begin position="1"/>
        <end position="36"/>
    </location>
</feature>
<evidence type="ECO:0000256" key="1">
    <source>
        <dbReference type="SAM" id="MobiDB-lite"/>
    </source>
</evidence>
<dbReference type="GeneID" id="77176739"/>
<feature type="compositionally biased region" description="Low complexity" evidence="1">
    <location>
        <begin position="23"/>
        <end position="36"/>
    </location>
</feature>
<feature type="transmembrane region" description="Helical" evidence="2">
    <location>
        <begin position="123"/>
        <end position="141"/>
    </location>
</feature>
<evidence type="ECO:0000256" key="2">
    <source>
        <dbReference type="SAM" id="Phobius"/>
    </source>
</evidence>
<keyword evidence="2" id="KW-0812">Transmembrane</keyword>
<sequence>MSDDKREKLREYLRNNRPKSKINLGNSSNNKENSNKNLENELNLCNSNLNNDSNSKTLKNSLDNSQISNNKTNSNKRDYDKEPLIIRDYNMHETAFFAVILLLFFLFDFIFNDTSEFFTPKRVVFIFILLEIILELFKCFYKTIIFYDSKIVYKKGSDTALEINLSDIVGVYKTAMCNENFQTQKFISKKLFIFAAVLVGLVMIIFDFNTFIFFFGWIFAIFFGGKFIFFVLLNKKIGFKIYTSYLIKTEKNIINFLPKESDNMEIKRYFFDKLKYIKFDKQLLIS</sequence>
<feature type="transmembrane region" description="Helical" evidence="2">
    <location>
        <begin position="214"/>
        <end position="233"/>
    </location>
</feature>
<evidence type="ECO:0000313" key="4">
    <source>
        <dbReference type="Proteomes" id="UP000509722"/>
    </source>
</evidence>
<dbReference type="RefSeq" id="WP_018712915.1">
    <property type="nucleotide sequence ID" value="NZ_CP053832.1"/>
</dbReference>
<name>A0AAE7E9M4_9BACT</name>
<feature type="transmembrane region" description="Helical" evidence="2">
    <location>
        <begin position="191"/>
        <end position="208"/>
    </location>
</feature>
<reference evidence="3 4" key="1">
    <citation type="submission" date="2020-05" db="EMBL/GenBank/DDBJ databases">
        <title>Complete genome sequencing of Campylobacter and Arcobacter type strains.</title>
        <authorList>
            <person name="Miller W.G."/>
            <person name="Yee E."/>
        </authorList>
    </citation>
    <scope>NUCLEOTIDE SEQUENCE [LARGE SCALE GENOMIC DNA]</scope>
    <source>
        <strain evidence="3 4">LMG 6451</strain>
    </source>
</reference>
<gene>
    <name evidence="3" type="ORF">CURT_0738</name>
</gene>
<keyword evidence="2" id="KW-0472">Membrane</keyword>
<keyword evidence="2" id="KW-1133">Transmembrane helix</keyword>
<feature type="transmembrane region" description="Helical" evidence="2">
    <location>
        <begin position="94"/>
        <end position="111"/>
    </location>
</feature>
<dbReference type="EMBL" id="CP053832">
    <property type="protein sequence ID" value="QKF84229.1"/>
    <property type="molecule type" value="Genomic_DNA"/>
</dbReference>
<organism evidence="3 4">
    <name type="scientific">Campylobacter ureolyticus</name>
    <dbReference type="NCBI Taxonomy" id="827"/>
    <lineage>
        <taxon>Bacteria</taxon>
        <taxon>Pseudomonadati</taxon>
        <taxon>Campylobacterota</taxon>
        <taxon>Epsilonproteobacteria</taxon>
        <taxon>Campylobacterales</taxon>
        <taxon>Campylobacteraceae</taxon>
        <taxon>Campylobacter</taxon>
    </lineage>
</organism>
<protein>
    <submittedName>
        <fullName evidence="3">Membrane protein</fullName>
    </submittedName>
</protein>
<proteinExistence type="predicted"/>
<dbReference type="AlphaFoldDB" id="A0AAE7E9M4"/>
<dbReference type="Proteomes" id="UP000509722">
    <property type="component" value="Chromosome"/>
</dbReference>